<evidence type="ECO:0000256" key="4">
    <source>
        <dbReference type="ARBA" id="ARBA00022475"/>
    </source>
</evidence>
<dbReference type="STRING" id="1499687.BN1080_02332"/>
<feature type="transmembrane region" description="Helical" evidence="8">
    <location>
        <begin position="52"/>
        <end position="80"/>
    </location>
</feature>
<keyword evidence="10" id="KW-1185">Reference proteome</keyword>
<dbReference type="NCBIfam" id="NF009292">
    <property type="entry name" value="PRK12651.1-3"/>
    <property type="match status" value="1"/>
</dbReference>
<dbReference type="EMBL" id="CCXS01000001">
    <property type="protein sequence ID" value="CEG23358.1"/>
    <property type="molecule type" value="Genomic_DNA"/>
</dbReference>
<accession>A0A098EM47</accession>
<sequence length="159" mass="18232">MALQILLNFFLAGVWMFMTNSFSPTGFAIGFLVGLLLVILMRRFFSHRLYLVRIWAVISLFFLFLKELVMSSISVFRLVIQPRLNIRPAVFELETELKQDWEVTLLSALITLTPGTLVIGISDDQKKLYIHAIDFADIDEAVSSIKNTFERAIMEVSRP</sequence>
<evidence type="ECO:0000256" key="6">
    <source>
        <dbReference type="ARBA" id="ARBA00022989"/>
    </source>
</evidence>
<evidence type="ECO:0000256" key="7">
    <source>
        <dbReference type="ARBA" id="ARBA00023136"/>
    </source>
</evidence>
<evidence type="ECO:0000313" key="9">
    <source>
        <dbReference type="EMBL" id="CEG23358.1"/>
    </source>
</evidence>
<dbReference type="PANTHER" id="PTHR34584:SF1">
    <property type="entry name" value="NA(+)_H(+) ANTIPORTER SUBUNIT E1"/>
    <property type="match status" value="1"/>
</dbReference>
<evidence type="ECO:0000313" key="10">
    <source>
        <dbReference type="Proteomes" id="UP000043699"/>
    </source>
</evidence>
<feature type="transmembrane region" description="Helical" evidence="8">
    <location>
        <begin position="12"/>
        <end position="40"/>
    </location>
</feature>
<dbReference type="AlphaFoldDB" id="A0A098EM47"/>
<protein>
    <submittedName>
        <fullName evidence="9">Na(+)/H(+) antiporter subunit E</fullName>
    </submittedName>
</protein>
<dbReference type="Pfam" id="PF01899">
    <property type="entry name" value="MNHE"/>
    <property type="match status" value="1"/>
</dbReference>
<keyword evidence="4" id="KW-1003">Cell membrane</keyword>
<dbReference type="InterPro" id="IPR002758">
    <property type="entry name" value="Cation_antiport_E"/>
</dbReference>
<dbReference type="OrthoDB" id="9800498at2"/>
<dbReference type="GO" id="GO:0008324">
    <property type="term" value="F:monoatomic cation transmembrane transporter activity"/>
    <property type="evidence" value="ECO:0007669"/>
    <property type="project" value="InterPro"/>
</dbReference>
<keyword evidence="5 8" id="KW-0812">Transmembrane</keyword>
<evidence type="ECO:0000256" key="2">
    <source>
        <dbReference type="ARBA" id="ARBA00006228"/>
    </source>
</evidence>
<keyword evidence="7 8" id="KW-0472">Membrane</keyword>
<organism evidence="9 10">
    <name type="scientific">Planococcus massiliensis</name>
    <dbReference type="NCBI Taxonomy" id="1499687"/>
    <lineage>
        <taxon>Bacteria</taxon>
        <taxon>Bacillati</taxon>
        <taxon>Bacillota</taxon>
        <taxon>Bacilli</taxon>
        <taxon>Bacillales</taxon>
        <taxon>Caryophanaceae</taxon>
        <taxon>Planococcus</taxon>
    </lineage>
</organism>
<reference evidence="9 10" key="1">
    <citation type="submission" date="2014-09" db="EMBL/GenBank/DDBJ databases">
        <authorList>
            <person name="Urmite Genomes Urmite Genomes"/>
        </authorList>
    </citation>
    <scope>NUCLEOTIDE SEQUENCE [LARGE SCALE GENOMIC DNA]</scope>
    <source>
        <strain evidence="9 10">ES2</strain>
    </source>
</reference>
<evidence type="ECO:0000256" key="3">
    <source>
        <dbReference type="ARBA" id="ARBA00022449"/>
    </source>
</evidence>
<evidence type="ECO:0000256" key="8">
    <source>
        <dbReference type="SAM" id="Phobius"/>
    </source>
</evidence>
<keyword evidence="3" id="KW-0813">Transport</keyword>
<dbReference type="PANTHER" id="PTHR34584">
    <property type="entry name" value="NA(+)/H(+) ANTIPORTER SUBUNIT E1"/>
    <property type="match status" value="1"/>
</dbReference>
<proteinExistence type="inferred from homology"/>
<dbReference type="GO" id="GO:0005886">
    <property type="term" value="C:plasma membrane"/>
    <property type="evidence" value="ECO:0007669"/>
    <property type="project" value="UniProtKB-SubCell"/>
</dbReference>
<dbReference type="GO" id="GO:0015297">
    <property type="term" value="F:antiporter activity"/>
    <property type="evidence" value="ECO:0007669"/>
    <property type="project" value="UniProtKB-KW"/>
</dbReference>
<evidence type="ECO:0000256" key="1">
    <source>
        <dbReference type="ARBA" id="ARBA00004651"/>
    </source>
</evidence>
<name>A0A098EM47_9BACL</name>
<dbReference type="PIRSF" id="PIRSF019239">
    <property type="entry name" value="MrpE"/>
    <property type="match status" value="1"/>
</dbReference>
<evidence type="ECO:0000256" key="5">
    <source>
        <dbReference type="ARBA" id="ARBA00022692"/>
    </source>
</evidence>
<keyword evidence="6 8" id="KW-1133">Transmembrane helix</keyword>
<comment type="similarity">
    <text evidence="2">Belongs to the CPA3 antiporters (TC 2.A.63) subunit E family.</text>
</comment>
<dbReference type="Proteomes" id="UP000043699">
    <property type="component" value="Unassembled WGS sequence"/>
</dbReference>
<comment type="subcellular location">
    <subcellularLocation>
        <location evidence="1">Cell membrane</location>
        <topology evidence="1">Multi-pass membrane protein</topology>
    </subcellularLocation>
</comment>
<dbReference type="RefSeq" id="WP_052652142.1">
    <property type="nucleotide sequence ID" value="NZ_CCXS01000001.1"/>
</dbReference>
<keyword evidence="3" id="KW-0050">Antiport</keyword>
<gene>
    <name evidence="9" type="primary">mrpE_2</name>
    <name evidence="9" type="ORF">BN1080_02332</name>
</gene>